<dbReference type="InterPro" id="IPR023365">
    <property type="entry name" value="Sortase_dom-sf"/>
</dbReference>
<reference evidence="3" key="1">
    <citation type="submission" date="2021-01" db="EMBL/GenBank/DDBJ databases">
        <title>Whole genome shotgun sequence of Planobispora takensis NBRC 109077.</title>
        <authorList>
            <person name="Komaki H."/>
            <person name="Tamura T."/>
        </authorList>
    </citation>
    <scope>NUCLEOTIDE SEQUENCE</scope>
    <source>
        <strain evidence="3">NBRC 109077</strain>
    </source>
</reference>
<dbReference type="AlphaFoldDB" id="A0A8J3WV65"/>
<protein>
    <submittedName>
        <fullName evidence="3">Class F sortase</fullName>
    </submittedName>
</protein>
<evidence type="ECO:0000256" key="2">
    <source>
        <dbReference type="SAM" id="MobiDB-lite"/>
    </source>
</evidence>
<dbReference type="InterPro" id="IPR005754">
    <property type="entry name" value="Sortase"/>
</dbReference>
<dbReference type="Pfam" id="PF04203">
    <property type="entry name" value="Sortase"/>
    <property type="match status" value="1"/>
</dbReference>
<gene>
    <name evidence="3" type="ORF">Pta02_26150</name>
</gene>
<accession>A0A8J3WV65</accession>
<feature type="region of interest" description="Disordered" evidence="2">
    <location>
        <begin position="1"/>
        <end position="20"/>
    </location>
</feature>
<dbReference type="NCBIfam" id="NF033748">
    <property type="entry name" value="class_F_sortase"/>
    <property type="match status" value="1"/>
</dbReference>
<dbReference type="EMBL" id="BOOK01000016">
    <property type="protein sequence ID" value="GII00607.1"/>
    <property type="molecule type" value="Genomic_DNA"/>
</dbReference>
<dbReference type="Gene3D" id="2.40.260.10">
    <property type="entry name" value="Sortase"/>
    <property type="match status" value="1"/>
</dbReference>
<evidence type="ECO:0000313" key="4">
    <source>
        <dbReference type="Proteomes" id="UP000634476"/>
    </source>
</evidence>
<proteinExistence type="predicted"/>
<dbReference type="CDD" id="cd05829">
    <property type="entry name" value="Sortase_F"/>
    <property type="match status" value="1"/>
</dbReference>
<comment type="caution">
    <text evidence="3">The sequence shown here is derived from an EMBL/GenBank/DDBJ whole genome shotgun (WGS) entry which is preliminary data.</text>
</comment>
<dbReference type="GO" id="GO:0016787">
    <property type="term" value="F:hydrolase activity"/>
    <property type="evidence" value="ECO:0007669"/>
    <property type="project" value="UniProtKB-KW"/>
</dbReference>
<organism evidence="3 4">
    <name type="scientific">Planobispora takensis</name>
    <dbReference type="NCBI Taxonomy" id="1367882"/>
    <lineage>
        <taxon>Bacteria</taxon>
        <taxon>Bacillati</taxon>
        <taxon>Actinomycetota</taxon>
        <taxon>Actinomycetes</taxon>
        <taxon>Streptosporangiales</taxon>
        <taxon>Streptosporangiaceae</taxon>
        <taxon>Planobispora</taxon>
    </lineage>
</organism>
<evidence type="ECO:0000313" key="3">
    <source>
        <dbReference type="EMBL" id="GII00607.1"/>
    </source>
</evidence>
<dbReference type="SUPFAM" id="SSF63817">
    <property type="entry name" value="Sortase"/>
    <property type="match status" value="1"/>
</dbReference>
<evidence type="ECO:0000256" key="1">
    <source>
        <dbReference type="ARBA" id="ARBA00022801"/>
    </source>
</evidence>
<sequence>MTDGRTAVRHGEAAGRRAGSGRGVPVLRMLAALVAVVPLVAGCRLETGEEADPVMAGSLPIAAPTQPKARAAGTSAGRKKAAWPAPLAGWPGPARPLAVVVPRAGVNAAVTEIGSTSGGVLQAPPLSQAELAGWDRYGPAPGDPGPAVIVGHLDTRTGPAVFARLPKVVRGDAVAVIREDGTVVVFRVTATERARKTAFPVGKVYRVRPHPTIRLVTCGGRYDHDRDSYEDNLIVYGDFAAWYRLSDFPRG</sequence>
<keyword evidence="1" id="KW-0378">Hydrolase</keyword>
<keyword evidence="4" id="KW-1185">Reference proteome</keyword>
<name>A0A8J3WV65_9ACTN</name>
<dbReference type="InterPro" id="IPR042001">
    <property type="entry name" value="Sortase_F"/>
</dbReference>
<dbReference type="Proteomes" id="UP000634476">
    <property type="component" value="Unassembled WGS sequence"/>
</dbReference>